<keyword evidence="3" id="KW-0210">Decarboxylase</keyword>
<gene>
    <name evidence="8" type="ORF">AAL_02468</name>
</gene>
<dbReference type="InterPro" id="IPR015424">
    <property type="entry name" value="PyrdxlP-dep_Trfase"/>
</dbReference>
<evidence type="ECO:0000256" key="1">
    <source>
        <dbReference type="ARBA" id="ARBA00001933"/>
    </source>
</evidence>
<reference evidence="8 9" key="1">
    <citation type="journal article" date="2016" name="Genome Biol. Evol.">
        <title>Divergent and convergent evolution of fungal pathogenicity.</title>
        <authorList>
            <person name="Shang Y."/>
            <person name="Xiao G."/>
            <person name="Zheng P."/>
            <person name="Cen K."/>
            <person name="Zhan S."/>
            <person name="Wang C."/>
        </authorList>
    </citation>
    <scope>NUCLEOTIDE SEQUENCE [LARGE SCALE GENOMIC DNA]</scope>
    <source>
        <strain evidence="8 9">RCEF 2490</strain>
    </source>
</reference>
<comment type="similarity">
    <text evidence="2 6">Belongs to the group II decarboxylase family.</text>
</comment>
<dbReference type="STRING" id="1081109.A0A168ELA6"/>
<dbReference type="PANTHER" id="PTHR45677:SF8">
    <property type="entry name" value="CYSTEINE SULFINIC ACID DECARBOXYLASE"/>
    <property type="match status" value="1"/>
</dbReference>
<dbReference type="Pfam" id="PF00282">
    <property type="entry name" value="Pyridoxal_deC"/>
    <property type="match status" value="1"/>
</dbReference>
<organism evidence="8 9">
    <name type="scientific">Moelleriella libera RCEF 2490</name>
    <dbReference type="NCBI Taxonomy" id="1081109"/>
    <lineage>
        <taxon>Eukaryota</taxon>
        <taxon>Fungi</taxon>
        <taxon>Dikarya</taxon>
        <taxon>Ascomycota</taxon>
        <taxon>Pezizomycotina</taxon>
        <taxon>Sordariomycetes</taxon>
        <taxon>Hypocreomycetidae</taxon>
        <taxon>Hypocreales</taxon>
        <taxon>Clavicipitaceae</taxon>
        <taxon>Moelleriella</taxon>
    </lineage>
</organism>
<protein>
    <submittedName>
        <fullName evidence="8">Pyridoxal phosphate-dependent decarboxylase</fullName>
    </submittedName>
</protein>
<evidence type="ECO:0000313" key="9">
    <source>
        <dbReference type="Proteomes" id="UP000078544"/>
    </source>
</evidence>
<proteinExistence type="inferred from homology"/>
<dbReference type="PANTHER" id="PTHR45677">
    <property type="entry name" value="GLUTAMATE DECARBOXYLASE-RELATED"/>
    <property type="match status" value="1"/>
</dbReference>
<dbReference type="Gene3D" id="3.40.640.10">
    <property type="entry name" value="Type I PLP-dependent aspartate aminotransferase-like (Major domain)"/>
    <property type="match status" value="1"/>
</dbReference>
<dbReference type="GO" id="GO:0005737">
    <property type="term" value="C:cytoplasm"/>
    <property type="evidence" value="ECO:0007669"/>
    <property type="project" value="TreeGrafter"/>
</dbReference>
<feature type="compositionally biased region" description="Low complexity" evidence="7">
    <location>
        <begin position="16"/>
        <end position="26"/>
    </location>
</feature>
<dbReference type="Gene3D" id="3.90.1150.10">
    <property type="entry name" value="Aspartate Aminotransferase, domain 1"/>
    <property type="match status" value="1"/>
</dbReference>
<sequence>MPASDHGSITDEQETSTASYPMSSSSNIIINGKPAKKALENGGATTPAAAPAAQTSLDRAHELEDLLDAVKALVVPFVRDADAEAAVKPLGRLADNTTTTGTTSSSPGGGSRRNVLAEPLSPQQLLQRYDFSLPAGQGRGREGLLRAVDELLRYSVNTWDQGYMDKLPATTNAVGVVSELVLGVLNTNNHVYHVSPALTVVEKVTSRMLAACFGFAGPHAGGVTCAGGSGSNLTSLVVARNALYPECKVVGARGHDFVIFTSEQSHYSVEKAAIICGMGAANVVSVPVDDYDPSSSSSSSSNGTMSVTALRRLVLAARDRGQTPLYVNATAGTTVHGRFDRIRAVAAVCRECGRRADSLKLALAWIYYGAAGLGRRVDHAFDMARRLADLVDASPDFTLISSNPPPCVQVCFYYTPRGRMLAGSAENSRVTRAMIAKMVHRGFMFDFAPGPDGDFFRVVLNCETLPGTVDGLFKGLSEVGEEVVPARVGRAE</sequence>
<dbReference type="InterPro" id="IPR015421">
    <property type="entry name" value="PyrdxlP-dep_Trfase_major"/>
</dbReference>
<dbReference type="OrthoDB" id="392571at2759"/>
<keyword evidence="4 6" id="KW-0663">Pyridoxal phosphate</keyword>
<evidence type="ECO:0000256" key="3">
    <source>
        <dbReference type="ARBA" id="ARBA00022793"/>
    </source>
</evidence>
<evidence type="ECO:0000313" key="8">
    <source>
        <dbReference type="EMBL" id="KZZ98917.1"/>
    </source>
</evidence>
<evidence type="ECO:0000256" key="2">
    <source>
        <dbReference type="ARBA" id="ARBA00009533"/>
    </source>
</evidence>
<evidence type="ECO:0000256" key="4">
    <source>
        <dbReference type="ARBA" id="ARBA00022898"/>
    </source>
</evidence>
<dbReference type="Proteomes" id="UP000078544">
    <property type="component" value="Unassembled WGS sequence"/>
</dbReference>
<dbReference type="GO" id="GO:0030170">
    <property type="term" value="F:pyridoxal phosphate binding"/>
    <property type="evidence" value="ECO:0007669"/>
    <property type="project" value="InterPro"/>
</dbReference>
<dbReference type="GO" id="GO:0016831">
    <property type="term" value="F:carboxy-lyase activity"/>
    <property type="evidence" value="ECO:0007669"/>
    <property type="project" value="UniProtKB-KW"/>
</dbReference>
<dbReference type="EMBL" id="AZGY01000004">
    <property type="protein sequence ID" value="KZZ98917.1"/>
    <property type="molecule type" value="Genomic_DNA"/>
</dbReference>
<evidence type="ECO:0000256" key="6">
    <source>
        <dbReference type="RuleBase" id="RU000382"/>
    </source>
</evidence>
<dbReference type="InterPro" id="IPR015422">
    <property type="entry name" value="PyrdxlP-dep_Trfase_small"/>
</dbReference>
<evidence type="ECO:0000256" key="5">
    <source>
        <dbReference type="ARBA" id="ARBA00023239"/>
    </source>
</evidence>
<keyword evidence="9" id="KW-1185">Reference proteome</keyword>
<dbReference type="GO" id="GO:0019752">
    <property type="term" value="P:carboxylic acid metabolic process"/>
    <property type="evidence" value="ECO:0007669"/>
    <property type="project" value="InterPro"/>
</dbReference>
<accession>A0A168ELA6</accession>
<feature type="compositionally biased region" description="Low complexity" evidence="7">
    <location>
        <begin position="97"/>
        <end position="106"/>
    </location>
</feature>
<dbReference type="SUPFAM" id="SSF53383">
    <property type="entry name" value="PLP-dependent transferases"/>
    <property type="match status" value="1"/>
</dbReference>
<dbReference type="AlphaFoldDB" id="A0A168ELA6"/>
<comment type="cofactor">
    <cofactor evidence="1 6">
        <name>pyridoxal 5'-phosphate</name>
        <dbReference type="ChEBI" id="CHEBI:597326"/>
    </cofactor>
</comment>
<feature type="region of interest" description="Disordered" evidence="7">
    <location>
        <begin position="1"/>
        <end position="26"/>
    </location>
</feature>
<comment type="caution">
    <text evidence="8">The sequence shown here is derived from an EMBL/GenBank/DDBJ whole genome shotgun (WGS) entry which is preliminary data.</text>
</comment>
<feature type="region of interest" description="Disordered" evidence="7">
    <location>
        <begin position="92"/>
        <end position="115"/>
    </location>
</feature>
<keyword evidence="5 6" id="KW-0456">Lyase</keyword>
<dbReference type="InterPro" id="IPR002129">
    <property type="entry name" value="PyrdxlP-dep_de-COase"/>
</dbReference>
<name>A0A168ELA6_9HYPO</name>
<evidence type="ECO:0000256" key="7">
    <source>
        <dbReference type="SAM" id="MobiDB-lite"/>
    </source>
</evidence>